<dbReference type="EMBL" id="VDBS01000017">
    <property type="protein sequence ID" value="TNB58530.1"/>
    <property type="molecule type" value="Genomic_DNA"/>
</dbReference>
<name>A0AAX2UM33_9BACT</name>
<dbReference type="InterPro" id="IPR029058">
    <property type="entry name" value="AB_hydrolase_fold"/>
</dbReference>
<reference evidence="1 2" key="1">
    <citation type="submission" date="2019-05" db="EMBL/GenBank/DDBJ databases">
        <title>Draft genomes of eight strains of Campylobacter helveticus isolated from cats and a dog in New Zealand.</title>
        <authorList>
            <person name="Bojanic K."/>
            <person name="Midwinter A.C."/>
            <person name="Biggs P.J."/>
            <person name="Acke E."/>
            <person name="Cornelius A.J."/>
            <person name="Marshall J.C."/>
        </authorList>
    </citation>
    <scope>NUCLEOTIDE SEQUENCE [LARGE SCALE GENOMIC DNA]</scope>
    <source>
        <strain evidence="1 2">ACP123b</strain>
    </source>
</reference>
<dbReference type="InterPro" id="IPR022605">
    <property type="entry name" value="DUF2920"/>
</dbReference>
<evidence type="ECO:0000313" key="2">
    <source>
        <dbReference type="Proteomes" id="UP000306813"/>
    </source>
</evidence>
<dbReference type="Proteomes" id="UP000306813">
    <property type="component" value="Unassembled WGS sequence"/>
</dbReference>
<organism evidence="1 2">
    <name type="scientific">Campylobacter helveticus</name>
    <dbReference type="NCBI Taxonomy" id="28898"/>
    <lineage>
        <taxon>Bacteria</taxon>
        <taxon>Pseudomonadati</taxon>
        <taxon>Campylobacterota</taxon>
        <taxon>Epsilonproteobacteria</taxon>
        <taxon>Campylobacterales</taxon>
        <taxon>Campylobacteraceae</taxon>
        <taxon>Campylobacter</taxon>
    </lineage>
</organism>
<dbReference type="GeneID" id="52037120"/>
<comment type="caution">
    <text evidence="1">The sequence shown here is derived from an EMBL/GenBank/DDBJ whole genome shotgun (WGS) entry which is preliminary data.</text>
</comment>
<evidence type="ECO:0000313" key="1">
    <source>
        <dbReference type="EMBL" id="TNB58530.1"/>
    </source>
</evidence>
<dbReference type="SUPFAM" id="SSF53474">
    <property type="entry name" value="alpha/beta-Hydrolases"/>
    <property type="match status" value="1"/>
</dbReference>
<dbReference type="RefSeq" id="WP_082200155.1">
    <property type="nucleotide sequence ID" value="NZ_CP020478.1"/>
</dbReference>
<accession>A0AAX2UM33</accession>
<gene>
    <name evidence="1" type="ORF">FDW42_01950</name>
</gene>
<dbReference type="KEGG" id="chv:CHELV3228_1216"/>
<dbReference type="AlphaFoldDB" id="A0AAX2UM33"/>
<dbReference type="Gene3D" id="3.40.50.1820">
    <property type="entry name" value="alpha/beta hydrolase"/>
    <property type="match status" value="1"/>
</dbReference>
<proteinExistence type="predicted"/>
<protein>
    <submittedName>
        <fullName evidence="1">DUF2920 family protein</fullName>
    </submittedName>
</protein>
<sequence>MIVFKSLKISSTDDMELNIKRKTKLEFKLCYDDEKEIEAILVLIQGTGSDANDNFLKFIMENLAKKHNIALIAPNYFGIHNRPQVGAELYFDEMDKKIIYELCADLNVAIDEETFANNTPREILSYLNTHIHNLKQTGYLAKDYAAYVHSSLKLKNDEYQNWGIMPAMDIINAILHIKKNPPFKTGGGSLSVVVSGDSYGGYLALMCAKIAPWVIDGVIDNSGSGLFSWRMIGFGKELDFKAYSACGAKIDEIYLLLSDKTFWTTRANSPYFFSQSRRDIRYILNPTHLETLAKATSKIIFVSYHSQQDTFLAPYNEKVELFELLKKFKFDATLHLIKDESELDGKFIKSLEHGLGIPFKALINKEFPPLLEKIKKQGQKACEKSIRYVCYDLVYTFSEKNHKIKLQIDDR</sequence>
<dbReference type="Pfam" id="PF11144">
    <property type="entry name" value="DUF2920"/>
    <property type="match status" value="1"/>
</dbReference>